<dbReference type="GO" id="GO:0019843">
    <property type="term" value="F:rRNA binding"/>
    <property type="evidence" value="ECO:0007669"/>
    <property type="project" value="UniProtKB-KW"/>
</dbReference>
<dbReference type="Pfam" id="PF14622">
    <property type="entry name" value="Ribonucleas_3_3"/>
    <property type="match status" value="1"/>
</dbReference>
<comment type="caution">
    <text evidence="11">The sequence shown here is derived from an EMBL/GenBank/DDBJ whole genome shotgun (WGS) entry which is preliminary data.</text>
</comment>
<dbReference type="GO" id="GO:0010468">
    <property type="term" value="P:regulation of gene expression"/>
    <property type="evidence" value="ECO:0007669"/>
    <property type="project" value="TreeGrafter"/>
</dbReference>
<feature type="binding site" evidence="8">
    <location>
        <position position="57"/>
    </location>
    <ligand>
        <name>Mg(2+)</name>
        <dbReference type="ChEBI" id="CHEBI:18420"/>
    </ligand>
</feature>
<reference evidence="11 12" key="1">
    <citation type="submission" date="2015-01" db="EMBL/GenBank/DDBJ databases">
        <title>Lifestyle Evolution in Cyanobacterial Symbionts of Sponges.</title>
        <authorList>
            <person name="Burgsdorf I."/>
            <person name="Slaby B.M."/>
            <person name="Handley K.M."/>
            <person name="Haber M."/>
            <person name="Blom J."/>
            <person name="Marshall C.W."/>
            <person name="Gilbert J.A."/>
            <person name="Hentschel U."/>
            <person name="Steindler L."/>
        </authorList>
    </citation>
    <scope>NUCLEOTIDE SEQUENCE [LARGE SCALE GENOMIC DNA]</scope>
    <source>
        <strain evidence="11">142</strain>
    </source>
</reference>
<name>A0A6N3X674_9SYNE</name>
<evidence type="ECO:0000313" key="12">
    <source>
        <dbReference type="Proteomes" id="UP000035054"/>
    </source>
</evidence>
<dbReference type="SUPFAM" id="SSF54768">
    <property type="entry name" value="dsRNA-binding domain-like"/>
    <property type="match status" value="1"/>
</dbReference>
<comment type="similarity">
    <text evidence="2">Belongs to the ribonuclease III family.</text>
</comment>
<keyword evidence="8" id="KW-0698">rRNA processing</keyword>
<comment type="caution">
    <text evidence="8">Lacks conserved residue(s) required for the propagation of feature annotation.</text>
</comment>
<feature type="domain" description="RNase III" evidence="10">
    <location>
        <begin position="17"/>
        <end position="138"/>
    </location>
</feature>
<keyword evidence="5 8" id="KW-0255">Endonuclease</keyword>
<evidence type="ECO:0000256" key="6">
    <source>
        <dbReference type="ARBA" id="ARBA00022801"/>
    </source>
</evidence>
<comment type="subunit">
    <text evidence="8">Homodimer.</text>
</comment>
<dbReference type="GO" id="GO:0046872">
    <property type="term" value="F:metal ion binding"/>
    <property type="evidence" value="ECO:0007669"/>
    <property type="project" value="UniProtKB-KW"/>
</dbReference>
<gene>
    <name evidence="8" type="primary">rnc</name>
    <name evidence="11" type="ORF">TH68_10755</name>
</gene>
<dbReference type="AlphaFoldDB" id="A0A6N3X674"/>
<keyword evidence="4 8" id="KW-0540">Nuclease</keyword>
<sequence>MSCFPPPSLSLQRQAQLQALLGRLGLESLRKPPALALVEEALTHRSAGLGFDNERLEFHGDGVLRLLAASLLRRHWPELPVGELSRLHNQLVSNRELARLGQALGLQPLIHMGVQARRDPTATNPILARSCEALLGALHEALRLSGGDGLRELYPWLEPHWLPLVQELLSHPQRHNWKTSLQEWSQASHACLPTYITEEVETVHGHPQRFAAQVHVAGELLGHGRGPSRRQAECAAAAQAWATLHDQSERQSGEAG</sequence>
<dbReference type="SMART" id="SM00535">
    <property type="entry name" value="RIBOc"/>
    <property type="match status" value="1"/>
</dbReference>
<keyword evidence="8" id="KW-0963">Cytoplasm</keyword>
<dbReference type="SUPFAM" id="SSF69065">
    <property type="entry name" value="RNase III domain-like"/>
    <property type="match status" value="1"/>
</dbReference>
<feature type="binding site" evidence="8">
    <location>
        <position position="132"/>
    </location>
    <ligand>
        <name>Mg(2+)</name>
        <dbReference type="ChEBI" id="CHEBI:18420"/>
    </ligand>
</feature>
<keyword evidence="7 8" id="KW-0694">RNA-binding</keyword>
<dbReference type="PANTHER" id="PTHR11207">
    <property type="entry name" value="RIBONUCLEASE III"/>
    <property type="match status" value="1"/>
</dbReference>
<organism evidence="11 12">
    <name type="scientific">Candidatus Synechococcus spongiarum 142</name>
    <dbReference type="NCBI Taxonomy" id="1608213"/>
    <lineage>
        <taxon>Bacteria</taxon>
        <taxon>Bacillati</taxon>
        <taxon>Cyanobacteriota</taxon>
        <taxon>Cyanophyceae</taxon>
        <taxon>Synechococcales</taxon>
        <taxon>Synechococcaceae</taxon>
        <taxon>Synechococcus</taxon>
    </lineage>
</organism>
<evidence type="ECO:0000256" key="2">
    <source>
        <dbReference type="ARBA" id="ARBA00010183"/>
    </source>
</evidence>
<evidence type="ECO:0000256" key="8">
    <source>
        <dbReference type="HAMAP-Rule" id="MF_00104"/>
    </source>
</evidence>
<evidence type="ECO:0000256" key="1">
    <source>
        <dbReference type="ARBA" id="ARBA00000109"/>
    </source>
</evidence>
<comment type="subcellular location">
    <subcellularLocation>
        <location evidence="8">Cytoplasm</location>
    </subcellularLocation>
</comment>
<dbReference type="InterPro" id="IPR000999">
    <property type="entry name" value="RNase_III_dom"/>
</dbReference>
<evidence type="ECO:0000256" key="3">
    <source>
        <dbReference type="ARBA" id="ARBA00022664"/>
    </source>
</evidence>
<dbReference type="PROSITE" id="PS50137">
    <property type="entry name" value="DS_RBD"/>
    <property type="match status" value="1"/>
</dbReference>
<keyword evidence="8" id="KW-0479">Metal-binding</keyword>
<protein>
    <recommendedName>
        <fullName evidence="8">Ribonuclease 3</fullName>
        <ecNumber evidence="8">3.1.26.3</ecNumber>
    </recommendedName>
    <alternativeName>
        <fullName evidence="8">Ribonuclease III</fullName>
        <shortName evidence="8">RNase III</shortName>
    </alternativeName>
</protein>
<dbReference type="InterPro" id="IPR014720">
    <property type="entry name" value="dsRBD_dom"/>
</dbReference>
<dbReference type="EMBL" id="JXUO01000319">
    <property type="protein sequence ID" value="KKZ10454.1"/>
    <property type="molecule type" value="Genomic_DNA"/>
</dbReference>
<feature type="active site" evidence="8">
    <location>
        <position position="132"/>
    </location>
</feature>
<dbReference type="EC" id="3.1.26.3" evidence="8"/>
<evidence type="ECO:0000313" key="11">
    <source>
        <dbReference type="EMBL" id="KKZ10454.1"/>
    </source>
</evidence>
<feature type="active site" evidence="8">
    <location>
        <position position="61"/>
    </location>
</feature>
<dbReference type="GO" id="GO:0004525">
    <property type="term" value="F:ribonuclease III activity"/>
    <property type="evidence" value="ECO:0007669"/>
    <property type="project" value="UniProtKB-UniRule"/>
</dbReference>
<dbReference type="PANTHER" id="PTHR11207:SF0">
    <property type="entry name" value="RIBONUCLEASE 3"/>
    <property type="match status" value="1"/>
</dbReference>
<comment type="function">
    <text evidence="8">Digests double-stranded RNA. Involved in the processing of primary rRNA transcript to yield the immediate precursors to the large and small rRNAs (23S and 16S). Processes some mRNAs, and tRNAs when they are encoded in the rRNA operon. Processes pre-crRNA and tracrRNA of type II CRISPR loci if present in the organism.</text>
</comment>
<dbReference type="InterPro" id="IPR011907">
    <property type="entry name" value="RNase_III"/>
</dbReference>
<feature type="domain" description="DRBM" evidence="9">
    <location>
        <begin position="176"/>
        <end position="246"/>
    </location>
</feature>
<evidence type="ECO:0000256" key="5">
    <source>
        <dbReference type="ARBA" id="ARBA00022759"/>
    </source>
</evidence>
<dbReference type="Gene3D" id="3.30.160.20">
    <property type="match status" value="1"/>
</dbReference>
<dbReference type="GO" id="GO:0006364">
    <property type="term" value="P:rRNA processing"/>
    <property type="evidence" value="ECO:0007669"/>
    <property type="project" value="UniProtKB-UniRule"/>
</dbReference>
<keyword evidence="3 8" id="KW-0507">mRNA processing</keyword>
<comment type="catalytic activity">
    <reaction evidence="1 8">
        <text>Endonucleolytic cleavage to 5'-phosphomonoester.</text>
        <dbReference type="EC" id="3.1.26.3"/>
    </reaction>
</comment>
<keyword evidence="6 8" id="KW-0378">Hydrolase</keyword>
<dbReference type="Gene3D" id="1.10.1520.10">
    <property type="entry name" value="Ribonuclease III domain"/>
    <property type="match status" value="1"/>
</dbReference>
<proteinExistence type="inferred from homology"/>
<dbReference type="SMART" id="SM00358">
    <property type="entry name" value="DSRM"/>
    <property type="match status" value="1"/>
</dbReference>
<evidence type="ECO:0000256" key="7">
    <source>
        <dbReference type="ARBA" id="ARBA00022884"/>
    </source>
</evidence>
<dbReference type="GO" id="GO:0006397">
    <property type="term" value="P:mRNA processing"/>
    <property type="evidence" value="ECO:0007669"/>
    <property type="project" value="UniProtKB-UniRule"/>
</dbReference>
<evidence type="ECO:0000256" key="4">
    <source>
        <dbReference type="ARBA" id="ARBA00022722"/>
    </source>
</evidence>
<dbReference type="Proteomes" id="UP000035054">
    <property type="component" value="Unassembled WGS sequence"/>
</dbReference>
<keyword evidence="8" id="KW-0819">tRNA processing</keyword>
<comment type="cofactor">
    <cofactor evidence="8">
        <name>Mg(2+)</name>
        <dbReference type="ChEBI" id="CHEBI:18420"/>
    </cofactor>
</comment>
<keyword evidence="8" id="KW-0460">Magnesium</keyword>
<dbReference type="InterPro" id="IPR036389">
    <property type="entry name" value="RNase_III_sf"/>
</dbReference>
<dbReference type="Pfam" id="PF00035">
    <property type="entry name" value="dsrm"/>
    <property type="match status" value="1"/>
</dbReference>
<dbReference type="GO" id="GO:0005737">
    <property type="term" value="C:cytoplasm"/>
    <property type="evidence" value="ECO:0007669"/>
    <property type="project" value="UniProtKB-SubCell"/>
</dbReference>
<dbReference type="CDD" id="cd10845">
    <property type="entry name" value="DSRM_RNAse_III_family"/>
    <property type="match status" value="1"/>
</dbReference>
<dbReference type="GO" id="GO:0003725">
    <property type="term" value="F:double-stranded RNA binding"/>
    <property type="evidence" value="ECO:0007669"/>
    <property type="project" value="TreeGrafter"/>
</dbReference>
<dbReference type="CDD" id="cd00593">
    <property type="entry name" value="RIBOc"/>
    <property type="match status" value="1"/>
</dbReference>
<accession>A0A6N3X674</accession>
<evidence type="ECO:0000259" key="9">
    <source>
        <dbReference type="PROSITE" id="PS50137"/>
    </source>
</evidence>
<keyword evidence="8" id="KW-0699">rRNA-binding</keyword>
<dbReference type="HAMAP" id="MF_00104">
    <property type="entry name" value="RNase_III"/>
    <property type="match status" value="1"/>
</dbReference>
<evidence type="ECO:0000259" key="10">
    <source>
        <dbReference type="PROSITE" id="PS50142"/>
    </source>
</evidence>
<dbReference type="PROSITE" id="PS50142">
    <property type="entry name" value="RNASE_3_2"/>
    <property type="match status" value="1"/>
</dbReference>
<dbReference type="GO" id="GO:0008033">
    <property type="term" value="P:tRNA processing"/>
    <property type="evidence" value="ECO:0007669"/>
    <property type="project" value="UniProtKB-KW"/>
</dbReference>